<comment type="cofactor">
    <cofactor evidence="1">
        <name>Zn(2+)</name>
        <dbReference type="ChEBI" id="CHEBI:29105"/>
    </cofactor>
</comment>
<dbReference type="Proteomes" id="UP001280629">
    <property type="component" value="Unassembled WGS sequence"/>
</dbReference>
<comment type="caution">
    <text evidence="9">The sequence shown here is derived from an EMBL/GenBank/DDBJ whole genome shotgun (WGS) entry which is preliminary data.</text>
</comment>
<dbReference type="InterPro" id="IPR008915">
    <property type="entry name" value="Peptidase_M50"/>
</dbReference>
<feature type="transmembrane region" description="Helical" evidence="7">
    <location>
        <begin position="111"/>
        <end position="132"/>
    </location>
</feature>
<reference evidence="9 10" key="1">
    <citation type="submission" date="2023-06" db="EMBL/GenBank/DDBJ databases">
        <title>Sporosarcina sp. nov., isolated from Korean traditional fermented seafood 'Jeotgal'.</title>
        <authorList>
            <person name="Yang A.-I."/>
            <person name="Shin N.-R."/>
        </authorList>
    </citation>
    <scope>NUCLEOTIDE SEQUENCE [LARGE SCALE GENOMIC DNA]</scope>
    <source>
        <strain evidence="9 10">KCTC3840</strain>
    </source>
</reference>
<evidence type="ECO:0000259" key="8">
    <source>
        <dbReference type="Pfam" id="PF02163"/>
    </source>
</evidence>
<evidence type="ECO:0000313" key="9">
    <source>
        <dbReference type="EMBL" id="MDW0109691.1"/>
    </source>
</evidence>
<comment type="subcellular location">
    <subcellularLocation>
        <location evidence="2">Membrane</location>
        <topology evidence="2">Multi-pass membrane protein</topology>
    </subcellularLocation>
</comment>
<gene>
    <name evidence="9" type="ORF">QT716_06430</name>
</gene>
<evidence type="ECO:0000256" key="1">
    <source>
        <dbReference type="ARBA" id="ARBA00001947"/>
    </source>
</evidence>
<evidence type="ECO:0000256" key="6">
    <source>
        <dbReference type="ARBA" id="ARBA00023136"/>
    </source>
</evidence>
<feature type="domain" description="Peptidase M50" evidence="8">
    <location>
        <begin position="8"/>
        <end position="111"/>
    </location>
</feature>
<dbReference type="Pfam" id="PF02163">
    <property type="entry name" value="Peptidase_M50"/>
    <property type="match status" value="1"/>
</dbReference>
<organism evidence="9 10">
    <name type="scientific">Sporosarcina aquimarina</name>
    <dbReference type="NCBI Taxonomy" id="114975"/>
    <lineage>
        <taxon>Bacteria</taxon>
        <taxon>Bacillati</taxon>
        <taxon>Bacillota</taxon>
        <taxon>Bacilli</taxon>
        <taxon>Bacillales</taxon>
        <taxon>Caryophanaceae</taxon>
        <taxon>Sporosarcina</taxon>
    </lineage>
</organism>
<feature type="transmembrane region" description="Helical" evidence="7">
    <location>
        <begin position="81"/>
        <end position="99"/>
    </location>
</feature>
<keyword evidence="4 7" id="KW-0812">Transmembrane</keyword>
<protein>
    <recommendedName>
        <fullName evidence="8">Peptidase M50 domain-containing protein</fullName>
    </recommendedName>
</protein>
<evidence type="ECO:0000256" key="2">
    <source>
        <dbReference type="ARBA" id="ARBA00004141"/>
    </source>
</evidence>
<accession>A0ABU4FYF3</accession>
<evidence type="ECO:0000256" key="7">
    <source>
        <dbReference type="SAM" id="Phobius"/>
    </source>
</evidence>
<evidence type="ECO:0000256" key="4">
    <source>
        <dbReference type="ARBA" id="ARBA00022692"/>
    </source>
</evidence>
<keyword evidence="10" id="KW-1185">Reference proteome</keyword>
<evidence type="ECO:0000256" key="5">
    <source>
        <dbReference type="ARBA" id="ARBA00022989"/>
    </source>
</evidence>
<proteinExistence type="inferred from homology"/>
<evidence type="ECO:0000313" key="10">
    <source>
        <dbReference type="Proteomes" id="UP001280629"/>
    </source>
</evidence>
<keyword evidence="5 7" id="KW-1133">Transmembrane helix</keyword>
<evidence type="ECO:0000256" key="3">
    <source>
        <dbReference type="ARBA" id="ARBA00007931"/>
    </source>
</evidence>
<dbReference type="EMBL" id="JAUBDH010000003">
    <property type="protein sequence ID" value="MDW0109691.1"/>
    <property type="molecule type" value="Genomic_DNA"/>
</dbReference>
<comment type="similarity">
    <text evidence="3">Belongs to the peptidase M50B family.</text>
</comment>
<keyword evidence="6 7" id="KW-0472">Membrane</keyword>
<name>A0ABU4FYF3_9BACL</name>
<sequence length="157" mass="18118">MLLLLFFYIIIIPICILLHEVGHGLGAVITSNGHVQIYLGPKSERNKENFRVGRLHFHILWSYVGFAYWQSELSRRQKAASLAGGPFVSLLLTIIFGWLAVVTPENFVQPLFWWTTIFNFSQVVVTVIPVTYPKWMGRYSGFQSDGLQLYRLLKERN</sequence>